<dbReference type="AlphaFoldDB" id="A0A9D4SB95"/>
<dbReference type="Proteomes" id="UP000828390">
    <property type="component" value="Unassembled WGS sequence"/>
</dbReference>
<keyword evidence="2" id="KW-1185">Reference proteome</keyword>
<proteinExistence type="predicted"/>
<gene>
    <name evidence="1" type="ORF">DPMN_021683</name>
</gene>
<sequence>MDYVKALPVLKPLPEIQHWIDGCNGKHWPPGQLLDAARAAHCFLIPAGHQDSYYKGEEWRLSPNLIERIEGIHGL</sequence>
<organism evidence="1 2">
    <name type="scientific">Dreissena polymorpha</name>
    <name type="common">Zebra mussel</name>
    <name type="synonym">Mytilus polymorpha</name>
    <dbReference type="NCBI Taxonomy" id="45954"/>
    <lineage>
        <taxon>Eukaryota</taxon>
        <taxon>Metazoa</taxon>
        <taxon>Spiralia</taxon>
        <taxon>Lophotrochozoa</taxon>
        <taxon>Mollusca</taxon>
        <taxon>Bivalvia</taxon>
        <taxon>Autobranchia</taxon>
        <taxon>Heteroconchia</taxon>
        <taxon>Euheterodonta</taxon>
        <taxon>Imparidentia</taxon>
        <taxon>Neoheterodontei</taxon>
        <taxon>Myida</taxon>
        <taxon>Dreissenoidea</taxon>
        <taxon>Dreissenidae</taxon>
        <taxon>Dreissena</taxon>
    </lineage>
</organism>
<evidence type="ECO:0000313" key="2">
    <source>
        <dbReference type="Proteomes" id="UP000828390"/>
    </source>
</evidence>
<accession>A0A9D4SB95</accession>
<comment type="caution">
    <text evidence="1">The sequence shown here is derived from an EMBL/GenBank/DDBJ whole genome shotgun (WGS) entry which is preliminary data.</text>
</comment>
<reference evidence="1" key="2">
    <citation type="submission" date="2020-11" db="EMBL/GenBank/DDBJ databases">
        <authorList>
            <person name="McCartney M.A."/>
            <person name="Auch B."/>
            <person name="Kono T."/>
            <person name="Mallez S."/>
            <person name="Becker A."/>
            <person name="Gohl D.M."/>
            <person name="Silverstein K.A.T."/>
            <person name="Koren S."/>
            <person name="Bechman K.B."/>
            <person name="Herman A."/>
            <person name="Abrahante J.E."/>
            <person name="Garbe J."/>
        </authorList>
    </citation>
    <scope>NUCLEOTIDE SEQUENCE</scope>
    <source>
        <strain evidence="1">Duluth1</strain>
        <tissue evidence="1">Whole animal</tissue>
    </source>
</reference>
<protein>
    <submittedName>
        <fullName evidence="1">Uncharacterized protein</fullName>
    </submittedName>
</protein>
<name>A0A9D4SB95_DREPO</name>
<evidence type="ECO:0000313" key="1">
    <source>
        <dbReference type="EMBL" id="KAH3897495.1"/>
    </source>
</evidence>
<dbReference type="EMBL" id="JAIWYP010000001">
    <property type="protein sequence ID" value="KAH3897495.1"/>
    <property type="molecule type" value="Genomic_DNA"/>
</dbReference>
<reference evidence="1" key="1">
    <citation type="journal article" date="2019" name="bioRxiv">
        <title>The Genome of the Zebra Mussel, Dreissena polymorpha: A Resource for Invasive Species Research.</title>
        <authorList>
            <person name="McCartney M.A."/>
            <person name="Auch B."/>
            <person name="Kono T."/>
            <person name="Mallez S."/>
            <person name="Zhang Y."/>
            <person name="Obille A."/>
            <person name="Becker A."/>
            <person name="Abrahante J.E."/>
            <person name="Garbe J."/>
            <person name="Badalamenti J.P."/>
            <person name="Herman A."/>
            <person name="Mangelson H."/>
            <person name="Liachko I."/>
            <person name="Sullivan S."/>
            <person name="Sone E.D."/>
            <person name="Koren S."/>
            <person name="Silverstein K.A.T."/>
            <person name="Beckman K.B."/>
            <person name="Gohl D.M."/>
        </authorList>
    </citation>
    <scope>NUCLEOTIDE SEQUENCE</scope>
    <source>
        <strain evidence="1">Duluth1</strain>
        <tissue evidence="1">Whole animal</tissue>
    </source>
</reference>